<comment type="caution">
    <text evidence="1">The sequence shown here is derived from an EMBL/GenBank/DDBJ whole genome shotgun (WGS) entry which is preliminary data.</text>
</comment>
<sequence length="257" mass="28619">MVGDTNIRPPDTVKHLSRHDDISVEQAAQLLDPLDKQNVPKAIALIQCLHNLQDLALPPNPTDAKMQKAIAFFAKFLSLFLFPFIKTEMSLSQQMCSLSTYGFQAAALQLKHGTGCMTGPLYTESQSVVKNTVFTTVRLQLLDLEDLKMKFYIILEGTDRLEVVFSDCRTQDHAKNFDIAQLATKLATATLINAAFQRNPELDRGHRQSSLTGALGIDHVNPKSWKGDTCVKNVDIQKEWDAGMLAANKILIQYFGP</sequence>
<dbReference type="AlphaFoldDB" id="A0AAD7ESN0"/>
<feature type="non-terminal residue" evidence="1">
    <location>
        <position position="257"/>
    </location>
</feature>
<keyword evidence="2" id="KW-1185">Reference proteome</keyword>
<organism evidence="1 2">
    <name type="scientific">Mycena albidolilacea</name>
    <dbReference type="NCBI Taxonomy" id="1033008"/>
    <lineage>
        <taxon>Eukaryota</taxon>
        <taxon>Fungi</taxon>
        <taxon>Dikarya</taxon>
        <taxon>Basidiomycota</taxon>
        <taxon>Agaricomycotina</taxon>
        <taxon>Agaricomycetes</taxon>
        <taxon>Agaricomycetidae</taxon>
        <taxon>Agaricales</taxon>
        <taxon>Marasmiineae</taxon>
        <taxon>Mycenaceae</taxon>
        <taxon>Mycena</taxon>
    </lineage>
</organism>
<proteinExistence type="predicted"/>
<evidence type="ECO:0000313" key="1">
    <source>
        <dbReference type="EMBL" id="KAJ7347944.1"/>
    </source>
</evidence>
<dbReference type="EMBL" id="JARIHO010000018">
    <property type="protein sequence ID" value="KAJ7347944.1"/>
    <property type="molecule type" value="Genomic_DNA"/>
</dbReference>
<accession>A0AAD7ESN0</accession>
<protein>
    <submittedName>
        <fullName evidence="1">Uncharacterized protein</fullName>
    </submittedName>
</protein>
<evidence type="ECO:0000313" key="2">
    <source>
        <dbReference type="Proteomes" id="UP001218218"/>
    </source>
</evidence>
<reference evidence="1" key="1">
    <citation type="submission" date="2023-03" db="EMBL/GenBank/DDBJ databases">
        <title>Massive genome expansion in bonnet fungi (Mycena s.s.) driven by repeated elements and novel gene families across ecological guilds.</title>
        <authorList>
            <consortium name="Lawrence Berkeley National Laboratory"/>
            <person name="Harder C.B."/>
            <person name="Miyauchi S."/>
            <person name="Viragh M."/>
            <person name="Kuo A."/>
            <person name="Thoen E."/>
            <person name="Andreopoulos B."/>
            <person name="Lu D."/>
            <person name="Skrede I."/>
            <person name="Drula E."/>
            <person name="Henrissat B."/>
            <person name="Morin E."/>
            <person name="Kohler A."/>
            <person name="Barry K."/>
            <person name="LaButti K."/>
            <person name="Morin E."/>
            <person name="Salamov A."/>
            <person name="Lipzen A."/>
            <person name="Mereny Z."/>
            <person name="Hegedus B."/>
            <person name="Baldrian P."/>
            <person name="Stursova M."/>
            <person name="Weitz H."/>
            <person name="Taylor A."/>
            <person name="Grigoriev I.V."/>
            <person name="Nagy L.G."/>
            <person name="Martin F."/>
            <person name="Kauserud H."/>
        </authorList>
    </citation>
    <scope>NUCLEOTIDE SEQUENCE</scope>
    <source>
        <strain evidence="1">CBHHK002</strain>
    </source>
</reference>
<name>A0AAD7ESN0_9AGAR</name>
<dbReference type="Proteomes" id="UP001218218">
    <property type="component" value="Unassembled WGS sequence"/>
</dbReference>
<gene>
    <name evidence="1" type="ORF">DFH08DRAFT_698659</name>
</gene>